<dbReference type="PANTHER" id="PTHR43581:SF2">
    <property type="entry name" value="EXCINUCLEASE ATPASE SUBUNIT"/>
    <property type="match status" value="1"/>
</dbReference>
<dbReference type="PANTHER" id="PTHR43581">
    <property type="entry name" value="ATP/GTP PHOSPHATASE"/>
    <property type="match status" value="1"/>
</dbReference>
<evidence type="ECO:0000313" key="2">
    <source>
        <dbReference type="EMBL" id="QNR49891.1"/>
    </source>
</evidence>
<name>A0AAP9VYS5_9PSED</name>
<dbReference type="InterPro" id="IPR051396">
    <property type="entry name" value="Bact_Antivir_Def_Nuclease"/>
</dbReference>
<organism evidence="2 3">
    <name type="scientific">Pseudomonas chlororaphis</name>
    <dbReference type="NCBI Taxonomy" id="587753"/>
    <lineage>
        <taxon>Bacteria</taxon>
        <taxon>Pseudomonadati</taxon>
        <taxon>Pseudomonadota</taxon>
        <taxon>Gammaproteobacteria</taxon>
        <taxon>Pseudomonadales</taxon>
        <taxon>Pseudomonadaceae</taxon>
        <taxon>Pseudomonas</taxon>
    </lineage>
</organism>
<dbReference type="GO" id="GO:0005524">
    <property type="term" value="F:ATP binding"/>
    <property type="evidence" value="ECO:0007669"/>
    <property type="project" value="UniProtKB-KW"/>
</dbReference>
<dbReference type="Pfam" id="PF13304">
    <property type="entry name" value="AAA_21"/>
    <property type="match status" value="1"/>
</dbReference>
<evidence type="ECO:0000313" key="3">
    <source>
        <dbReference type="Proteomes" id="UP000516316"/>
    </source>
</evidence>
<dbReference type="GO" id="GO:0016887">
    <property type="term" value="F:ATP hydrolysis activity"/>
    <property type="evidence" value="ECO:0007669"/>
    <property type="project" value="InterPro"/>
</dbReference>
<feature type="domain" description="ATPase AAA-type core" evidence="1">
    <location>
        <begin position="402"/>
        <end position="474"/>
    </location>
</feature>
<dbReference type="InterPro" id="IPR003959">
    <property type="entry name" value="ATPase_AAA_core"/>
</dbReference>
<dbReference type="Gene3D" id="3.40.50.300">
    <property type="entry name" value="P-loop containing nucleotide triphosphate hydrolases"/>
    <property type="match status" value="1"/>
</dbReference>
<protein>
    <submittedName>
        <fullName evidence="2">ATP-binding protein</fullName>
    </submittedName>
</protein>
<sequence length="566" mass="64378">MWATTVTENAFTPNTEKTINIFPVNIGWNDFGFNFHAQARFLVNGVAREVNIRLVPFPNDQPENTISSWVKKLISIHNKETPKFAPNIKFPEFICVLSSVYEYKHLAEELTAADYDEILLSIRELNALLINEKISNEAYRSIVDTPQFANGVLRKNGAYKAFKYGYFKGNRVQPPTDARIPFGFTTKPREASTYTVNFTYRDSDLIPDRVHCLIGVNGVGKTRYLKNLILAIQKKINSVSESRIPSQLFDQNGDLALADEHEYGDNWSNLPSFSRVCVYSTDPHNVLPRRTNLRGSFDYLYFDMGLEEKASLSYQLADLIRSEDRLGSEERFVLFKKIMQKTVPDAQLLIPVHNKLQDNAKIVDELGNAWIPLAAVRGNELRVLDILNNISESRDLAFRTEKISALPLSSGQKMFFRFATHFLSVADQGTLVLIDEPETHLHPNLITEFMNLLYEVLLATSSIAVVATHSAYVVRETPSHCVHVFRRKQDSTIAVDQFYIKTLGASIAELSETIFGDSLVESFNDKIVSQIIERKISIEEIIKQYSDILSMDMLIKIKNNLKKKES</sequence>
<dbReference type="SUPFAM" id="SSF52540">
    <property type="entry name" value="P-loop containing nucleoside triphosphate hydrolases"/>
    <property type="match status" value="1"/>
</dbReference>
<reference evidence="2 3" key="1">
    <citation type="submission" date="2020-09" db="EMBL/GenBank/DDBJ databases">
        <title>The Genome Sequence of Pseudomonas chlororaphis strain Qlu-1 - A phenazine-derivative-producing strain.</title>
        <authorList>
            <person name="Li L."/>
            <person name="Liu K."/>
        </authorList>
    </citation>
    <scope>NUCLEOTIDE SEQUENCE [LARGE SCALE GENOMIC DNA]</scope>
    <source>
        <strain evidence="3">qlu-1</strain>
    </source>
</reference>
<dbReference type="RefSeq" id="WP_101282092.1">
    <property type="nucleotide sequence ID" value="NZ_CP025309.1"/>
</dbReference>
<dbReference type="AlphaFoldDB" id="A0AAP9VYS5"/>
<evidence type="ECO:0000259" key="1">
    <source>
        <dbReference type="Pfam" id="PF13304"/>
    </source>
</evidence>
<keyword evidence="2" id="KW-0067">ATP-binding</keyword>
<dbReference type="InterPro" id="IPR027417">
    <property type="entry name" value="P-loop_NTPase"/>
</dbReference>
<dbReference type="EMBL" id="CP061079">
    <property type="protein sequence ID" value="QNR49891.1"/>
    <property type="molecule type" value="Genomic_DNA"/>
</dbReference>
<gene>
    <name evidence="2" type="ORF">HLB40_10395</name>
</gene>
<accession>A0AAP9VYS5</accession>
<dbReference type="Proteomes" id="UP000516316">
    <property type="component" value="Chromosome"/>
</dbReference>
<keyword evidence="2" id="KW-0547">Nucleotide-binding</keyword>
<proteinExistence type="predicted"/>